<gene>
    <name evidence="5" type="ORF">KILIM_011_00240</name>
</gene>
<feature type="compositionally biased region" description="Basic and acidic residues" evidence="2">
    <location>
        <begin position="342"/>
        <end position="352"/>
    </location>
</feature>
<feature type="region of interest" description="Disordered" evidence="2">
    <location>
        <begin position="69"/>
        <end position="97"/>
    </location>
</feature>
<feature type="transmembrane region" description="Helical" evidence="3">
    <location>
        <begin position="283"/>
        <end position="311"/>
    </location>
</feature>
<evidence type="ECO:0000256" key="2">
    <source>
        <dbReference type="SAM" id="MobiDB-lite"/>
    </source>
</evidence>
<evidence type="ECO:0000256" key="1">
    <source>
        <dbReference type="SAM" id="Coils"/>
    </source>
</evidence>
<dbReference type="Pfam" id="PF14257">
    <property type="entry name" value="DUF4349"/>
    <property type="match status" value="1"/>
</dbReference>
<protein>
    <recommendedName>
        <fullName evidence="4">DUF4349 domain-containing protein</fullName>
    </recommendedName>
</protein>
<dbReference type="EMBL" id="BAHD01000011">
    <property type="protein sequence ID" value="GAB94751.1"/>
    <property type="molecule type" value="Genomic_DNA"/>
</dbReference>
<comment type="caution">
    <text evidence="5">The sequence shown here is derived from an EMBL/GenBank/DDBJ whole genome shotgun (WGS) entry which is preliminary data.</text>
</comment>
<keyword evidence="1" id="KW-0175">Coiled coil</keyword>
<sequence length="365" mass="37305">MTRDDARDHWCDHWRDSWRDRTRWPAGTWGRAAVGVALCVALSGCGTGTSAESAPAGAAVADMAQAQSAQGDTADADRAAAGNAEAEAAGAADPAAATDRKIARTATMTVTVENLDAAGQAVRAAATAVGGEVTDERWDLRAGEAGQGALTLSVPAAGLQATLTRLEGLGTVTTREANATDVTGTYVDTQGRLTTMRASIARVRALMDDATSVRDVIELEKALASREAELEALERRMAALTGSVENATITLTLLGPKAPAATGGGNGFTDGLQRGLNALITSAAVALTVFGILLPWLVPLALLAAGVAWIVRRRRAKRADQARSGATAATSTDDATAAEATAAERADPKADDSADDSAGDAVKTQ</sequence>
<keyword evidence="3" id="KW-0472">Membrane</keyword>
<keyword evidence="3" id="KW-0812">Transmembrane</keyword>
<dbReference type="STRING" id="1184609.KILIM_011_00240"/>
<evidence type="ECO:0000259" key="4">
    <source>
        <dbReference type="Pfam" id="PF14257"/>
    </source>
</evidence>
<feature type="compositionally biased region" description="Low complexity" evidence="2">
    <location>
        <begin position="322"/>
        <end position="341"/>
    </location>
</feature>
<accession>K6WLS0</accession>
<name>K6WLS0_9MICO</name>
<keyword evidence="3" id="KW-1133">Transmembrane helix</keyword>
<dbReference type="OrthoDB" id="186919at2"/>
<dbReference type="RefSeq" id="WP_006591283.1">
    <property type="nucleotide sequence ID" value="NZ_BAHD01000011.1"/>
</dbReference>
<organism evidence="5 6">
    <name type="scientific">Kineosphaera limosa NBRC 100340</name>
    <dbReference type="NCBI Taxonomy" id="1184609"/>
    <lineage>
        <taxon>Bacteria</taxon>
        <taxon>Bacillati</taxon>
        <taxon>Actinomycetota</taxon>
        <taxon>Actinomycetes</taxon>
        <taxon>Micrococcales</taxon>
        <taxon>Dermatophilaceae</taxon>
        <taxon>Kineosphaera</taxon>
    </lineage>
</organism>
<evidence type="ECO:0000313" key="5">
    <source>
        <dbReference type="EMBL" id="GAB94751.1"/>
    </source>
</evidence>
<keyword evidence="6" id="KW-1185">Reference proteome</keyword>
<feature type="domain" description="DUF4349" evidence="4">
    <location>
        <begin position="100"/>
        <end position="308"/>
    </location>
</feature>
<feature type="coiled-coil region" evidence="1">
    <location>
        <begin position="216"/>
        <end position="250"/>
    </location>
</feature>
<proteinExistence type="predicted"/>
<evidence type="ECO:0000313" key="6">
    <source>
        <dbReference type="Proteomes" id="UP000008366"/>
    </source>
</evidence>
<dbReference type="InterPro" id="IPR025645">
    <property type="entry name" value="DUF4349"/>
</dbReference>
<dbReference type="AlphaFoldDB" id="K6WLS0"/>
<dbReference type="Proteomes" id="UP000008366">
    <property type="component" value="Unassembled WGS sequence"/>
</dbReference>
<feature type="region of interest" description="Disordered" evidence="2">
    <location>
        <begin position="321"/>
        <end position="365"/>
    </location>
</feature>
<evidence type="ECO:0000256" key="3">
    <source>
        <dbReference type="SAM" id="Phobius"/>
    </source>
</evidence>
<dbReference type="eggNOG" id="COG3206">
    <property type="taxonomic scope" value="Bacteria"/>
</dbReference>
<reference evidence="5 6" key="1">
    <citation type="submission" date="2012-08" db="EMBL/GenBank/DDBJ databases">
        <title>Whole genome shotgun sequence of Kineosphaera limosa NBRC 100340.</title>
        <authorList>
            <person name="Yoshida I."/>
            <person name="Isaki S."/>
            <person name="Hosoyama A."/>
            <person name="Tsuchikane K."/>
            <person name="Katsumata H."/>
            <person name="Ando Y."/>
            <person name="Ohji S."/>
            <person name="Hamada M."/>
            <person name="Tamura T."/>
            <person name="Yamazoe A."/>
            <person name="Yamazaki S."/>
            <person name="Fujita N."/>
        </authorList>
    </citation>
    <scope>NUCLEOTIDE SEQUENCE [LARGE SCALE GENOMIC DNA]</scope>
    <source>
        <strain evidence="5 6">NBRC 100340</strain>
    </source>
</reference>